<dbReference type="CDD" id="cd02421">
    <property type="entry name" value="Peptidase_C39_likeD"/>
    <property type="match status" value="1"/>
</dbReference>
<dbReference type="InterPro" id="IPR036640">
    <property type="entry name" value="ABC1_TM_sf"/>
</dbReference>
<dbReference type="AlphaFoldDB" id="A0AA90NJM0"/>
<evidence type="ECO:0000256" key="3">
    <source>
        <dbReference type="ARBA" id="ARBA00022475"/>
    </source>
</evidence>
<evidence type="ECO:0000256" key="5">
    <source>
        <dbReference type="ARBA" id="ARBA00022741"/>
    </source>
</evidence>
<evidence type="ECO:0000256" key="6">
    <source>
        <dbReference type="ARBA" id="ARBA00022840"/>
    </source>
</evidence>
<dbReference type="InterPro" id="IPR027417">
    <property type="entry name" value="P-loop_NTPase"/>
</dbReference>
<evidence type="ECO:0000313" key="14">
    <source>
        <dbReference type="Proteomes" id="UP001178148"/>
    </source>
</evidence>
<evidence type="ECO:0000259" key="11">
    <source>
        <dbReference type="PROSITE" id="PS50929"/>
    </source>
</evidence>
<dbReference type="InterPro" id="IPR017750">
    <property type="entry name" value="ATPase_T1SS"/>
</dbReference>
<comment type="subcellular location">
    <subcellularLocation>
        <location evidence="1">Cell membrane</location>
        <topology evidence="1">Multi-pass membrane protein</topology>
    </subcellularLocation>
</comment>
<dbReference type="Gene3D" id="3.90.70.10">
    <property type="entry name" value="Cysteine proteinases"/>
    <property type="match status" value="1"/>
</dbReference>
<protein>
    <submittedName>
        <fullName evidence="13">Type I secretion system permease/ATPase</fullName>
    </submittedName>
</protein>
<dbReference type="GO" id="GO:0016887">
    <property type="term" value="F:ATP hydrolysis activity"/>
    <property type="evidence" value="ECO:0007669"/>
    <property type="project" value="InterPro"/>
</dbReference>
<dbReference type="SUPFAM" id="SSF90123">
    <property type="entry name" value="ABC transporter transmembrane region"/>
    <property type="match status" value="1"/>
</dbReference>
<evidence type="ECO:0000259" key="10">
    <source>
        <dbReference type="PROSITE" id="PS50893"/>
    </source>
</evidence>
<dbReference type="NCBIfam" id="TIGR03375">
    <property type="entry name" value="type_I_sec_LssB"/>
    <property type="match status" value="1"/>
</dbReference>
<keyword evidence="8 9" id="KW-0472">Membrane</keyword>
<evidence type="ECO:0000256" key="4">
    <source>
        <dbReference type="ARBA" id="ARBA00022692"/>
    </source>
</evidence>
<dbReference type="PANTHER" id="PTHR24221:SF248">
    <property type="entry name" value="ABC TRANSPORTER TRANSMEMBRANE REGION"/>
    <property type="match status" value="1"/>
</dbReference>
<dbReference type="EMBL" id="JASXSV010000002">
    <property type="protein sequence ID" value="MDP0588099.1"/>
    <property type="molecule type" value="Genomic_DNA"/>
</dbReference>
<keyword evidence="5" id="KW-0547">Nucleotide-binding</keyword>
<evidence type="ECO:0000259" key="12">
    <source>
        <dbReference type="PROSITE" id="PS50990"/>
    </source>
</evidence>
<feature type="transmembrane region" description="Helical" evidence="9">
    <location>
        <begin position="175"/>
        <end position="197"/>
    </location>
</feature>
<dbReference type="InterPro" id="IPR003439">
    <property type="entry name" value="ABC_transporter-like_ATP-bd"/>
</dbReference>
<dbReference type="PANTHER" id="PTHR24221">
    <property type="entry name" value="ATP-BINDING CASSETTE SUB-FAMILY B"/>
    <property type="match status" value="1"/>
</dbReference>
<feature type="domain" description="ABC transporter" evidence="10">
    <location>
        <begin position="487"/>
        <end position="718"/>
    </location>
</feature>
<reference evidence="13 14" key="1">
    <citation type="journal article" date="2023" name="bioRxiv">
        <title>An intranuclear bacterial parasite of deep-sea mussels expresses apoptosis inhibitors acquired from its host.</title>
        <authorList>
            <person name="Gonzalez Porras M.A."/>
            <person name="Assie A."/>
            <person name="Tietjen M."/>
            <person name="Violette M."/>
            <person name="Kleiner M."/>
            <person name="Gruber-Vodicka H."/>
            <person name="Dubilier N."/>
            <person name="Leisch N."/>
        </authorList>
    </citation>
    <scope>NUCLEOTIDE SEQUENCE [LARGE SCALE GENOMIC DNA]</scope>
    <source>
        <strain evidence="13">IAP13</strain>
    </source>
</reference>
<feature type="domain" description="Peptidase C39" evidence="12">
    <location>
        <begin position="16"/>
        <end position="139"/>
    </location>
</feature>
<evidence type="ECO:0000256" key="1">
    <source>
        <dbReference type="ARBA" id="ARBA00004651"/>
    </source>
</evidence>
<comment type="caution">
    <text evidence="13">The sequence shown here is derived from an EMBL/GenBank/DDBJ whole genome shotgun (WGS) entry which is preliminary data.</text>
</comment>
<dbReference type="Gene3D" id="3.40.50.300">
    <property type="entry name" value="P-loop containing nucleotide triphosphate hydrolases"/>
    <property type="match status" value="1"/>
</dbReference>
<dbReference type="CDD" id="cd03245">
    <property type="entry name" value="ABCC_bacteriocin_exporters"/>
    <property type="match status" value="1"/>
</dbReference>
<dbReference type="Gene3D" id="1.20.1560.10">
    <property type="entry name" value="ABC transporter type 1, transmembrane domain"/>
    <property type="match status" value="1"/>
</dbReference>
<dbReference type="SUPFAM" id="SSF52540">
    <property type="entry name" value="P-loop containing nucleoside triphosphate hydrolases"/>
    <property type="match status" value="1"/>
</dbReference>
<keyword evidence="2" id="KW-0813">Transport</keyword>
<gene>
    <name evidence="13" type="ORF">QS748_02375</name>
</gene>
<dbReference type="Pfam" id="PF03412">
    <property type="entry name" value="Peptidase_C39"/>
    <property type="match status" value="1"/>
</dbReference>
<dbReference type="PROSITE" id="PS50893">
    <property type="entry name" value="ABC_TRANSPORTER_2"/>
    <property type="match status" value="1"/>
</dbReference>
<proteinExistence type="predicted"/>
<keyword evidence="6" id="KW-0067">ATP-binding</keyword>
<evidence type="ECO:0000313" key="13">
    <source>
        <dbReference type="EMBL" id="MDP0588099.1"/>
    </source>
</evidence>
<evidence type="ECO:0000256" key="9">
    <source>
        <dbReference type="SAM" id="Phobius"/>
    </source>
</evidence>
<feature type="transmembrane region" description="Helical" evidence="9">
    <location>
        <begin position="287"/>
        <end position="306"/>
    </location>
</feature>
<dbReference type="FunFam" id="3.40.50.300:FF:000299">
    <property type="entry name" value="ABC transporter ATP-binding protein/permease"/>
    <property type="match status" value="1"/>
</dbReference>
<name>A0AA90NJM0_9GAMM</name>
<evidence type="ECO:0000256" key="2">
    <source>
        <dbReference type="ARBA" id="ARBA00022448"/>
    </source>
</evidence>
<dbReference type="GO" id="GO:0008233">
    <property type="term" value="F:peptidase activity"/>
    <property type="evidence" value="ECO:0007669"/>
    <property type="project" value="InterPro"/>
</dbReference>
<dbReference type="Proteomes" id="UP001178148">
    <property type="component" value="Unassembled WGS sequence"/>
</dbReference>
<keyword evidence="3" id="KW-1003">Cell membrane</keyword>
<dbReference type="InterPro" id="IPR005074">
    <property type="entry name" value="Peptidase_C39"/>
</dbReference>
<dbReference type="GO" id="GO:0005524">
    <property type="term" value="F:ATP binding"/>
    <property type="evidence" value="ECO:0007669"/>
    <property type="project" value="UniProtKB-KW"/>
</dbReference>
<dbReference type="GO" id="GO:0034040">
    <property type="term" value="F:ATPase-coupled lipid transmembrane transporter activity"/>
    <property type="evidence" value="ECO:0007669"/>
    <property type="project" value="TreeGrafter"/>
</dbReference>
<evidence type="ECO:0000256" key="7">
    <source>
        <dbReference type="ARBA" id="ARBA00022989"/>
    </source>
</evidence>
<keyword evidence="4 9" id="KW-0812">Transmembrane</keyword>
<organism evidence="13 14">
    <name type="scientific">Candidatus Endonucleibacter bathymodioli</name>
    <dbReference type="NCBI Taxonomy" id="539814"/>
    <lineage>
        <taxon>Bacteria</taxon>
        <taxon>Pseudomonadati</taxon>
        <taxon>Pseudomonadota</taxon>
        <taxon>Gammaproteobacteria</taxon>
        <taxon>Oceanospirillales</taxon>
        <taxon>Endozoicomonadaceae</taxon>
        <taxon>Candidatus Endonucleibacter</taxon>
    </lineage>
</organism>
<dbReference type="InterPro" id="IPR039421">
    <property type="entry name" value="Type_1_exporter"/>
</dbReference>
<dbReference type="CDD" id="cd18587">
    <property type="entry name" value="ABC_6TM_LapB_like"/>
    <property type="match status" value="1"/>
</dbReference>
<feature type="transmembrane region" description="Helical" evidence="9">
    <location>
        <begin position="209"/>
        <end position="226"/>
    </location>
</feature>
<dbReference type="GO" id="GO:0005886">
    <property type="term" value="C:plasma membrane"/>
    <property type="evidence" value="ECO:0007669"/>
    <property type="project" value="UniProtKB-SubCell"/>
</dbReference>
<accession>A0AA90NJM0</accession>
<evidence type="ECO:0000256" key="8">
    <source>
        <dbReference type="ARBA" id="ARBA00023136"/>
    </source>
</evidence>
<dbReference type="GO" id="GO:0006508">
    <property type="term" value="P:proteolysis"/>
    <property type="evidence" value="ECO:0007669"/>
    <property type="project" value="InterPro"/>
</dbReference>
<feature type="domain" description="ABC transmembrane type-1" evidence="11">
    <location>
        <begin position="175"/>
        <end position="453"/>
    </location>
</feature>
<dbReference type="SMART" id="SM00382">
    <property type="entry name" value="AAA"/>
    <property type="match status" value="1"/>
</dbReference>
<feature type="transmembrane region" description="Helical" evidence="9">
    <location>
        <begin position="312"/>
        <end position="332"/>
    </location>
</feature>
<dbReference type="PROSITE" id="PS50990">
    <property type="entry name" value="PEPTIDASE_C39"/>
    <property type="match status" value="1"/>
</dbReference>
<keyword evidence="7 9" id="KW-1133">Transmembrane helix</keyword>
<dbReference type="Pfam" id="PF00664">
    <property type="entry name" value="ABC_membrane"/>
    <property type="match status" value="1"/>
</dbReference>
<dbReference type="InterPro" id="IPR011527">
    <property type="entry name" value="ABC1_TM_dom"/>
</dbReference>
<sequence length="721" mass="79041">MNSVPTKDSWGASGKPCSRADPLLDCLKILTRYYGNPYSSQSLTVGLPLENGALTPELFIRAAERASLSSKLKVRKLSDISSLVVPAVLLMKERKACILLSIDNDTNQATIISPDSEDGEQSISLDNLTKYYDGSAIYVREKHRYDMRTPQSLNVRSRHWFWGTILGSWRIYRDVIVASLLINIFVLVSPMFTMNVYDRVVPNAAFDTLWVLALGAFIIFSFDLVMKTIRGYFIDLAGKKSDILISSRVMERVLGLKMSAKPVSVGSFAKNLQDFDSIRDFITSSTIAALVDLPFTLIILIVIAILGGPIVIIPITGMIIIGIYSCAIQGPLKNSVEKTLRSGSQKNAVLIESLSGMETIKIAQAEGEIQRRWEKVVGHIATWNVKTKLLSASASNFSAYIQQLTTVCNVIGGVYLITDGALSMGGLIAISMLSGRCLAPMAMVANLATRYNQAKSALSGLNEVMQMPIERPNDRNFSHRPDLKGDLEFDSVSFKYPGEEVHAIRDVSLKIKAGERVGIIGRIGSGKTTLGKMILNLYEPEAGAIRADGIDLRQINPSDLRRCIGCVSQDIILFFGSIKDNIVFGASYVDDEMLLRAAEISGVTEFSNKHPLGLDMNVGERGQNLSGGQRQSIAIARALLMDPSILVLDEPTSAMDNTTELRIKSQLTNDDKNKTLILITHKASMLELVDRIIVVDGGHIIADDSKERILTALKLGKLKMS</sequence>
<keyword evidence="14" id="KW-1185">Reference proteome</keyword>
<dbReference type="GO" id="GO:0140359">
    <property type="term" value="F:ABC-type transporter activity"/>
    <property type="evidence" value="ECO:0007669"/>
    <property type="project" value="InterPro"/>
</dbReference>
<dbReference type="InterPro" id="IPR003593">
    <property type="entry name" value="AAA+_ATPase"/>
</dbReference>
<dbReference type="PROSITE" id="PS50929">
    <property type="entry name" value="ABC_TM1F"/>
    <property type="match status" value="1"/>
</dbReference>
<dbReference type="Pfam" id="PF00005">
    <property type="entry name" value="ABC_tran"/>
    <property type="match status" value="1"/>
</dbReference>